<evidence type="ECO:0000313" key="14">
    <source>
        <dbReference type="Proteomes" id="UP000251314"/>
    </source>
</evidence>
<dbReference type="Proteomes" id="UP000736787">
    <property type="component" value="Unassembled WGS sequence"/>
</dbReference>
<dbReference type="EMBL" id="RCMG01001071">
    <property type="protein sequence ID" value="KAG2837219.1"/>
    <property type="molecule type" value="Genomic_DNA"/>
</dbReference>
<evidence type="ECO:0000256" key="1">
    <source>
        <dbReference type="ARBA" id="ARBA00022679"/>
    </source>
</evidence>
<dbReference type="PANTHER" id="PTHR34072:SF56">
    <property type="entry name" value="REVERSE TRANSCRIPTASE_RETROTRANSPOSON-DERIVED PROTEIN RNASE H-LIKE DOMAIN-CONTAINING PROTEIN"/>
    <property type="match status" value="1"/>
</dbReference>
<dbReference type="EMBL" id="MJFZ01000244">
    <property type="protein sequence ID" value="RAW33244.1"/>
    <property type="molecule type" value="Genomic_DNA"/>
</dbReference>
<gene>
    <name evidence="13" type="ORF">PC110_g10435</name>
    <name evidence="8" type="ORF">PC113_g19882</name>
    <name evidence="9" type="ORF">PC115_g21819</name>
    <name evidence="10" type="ORF">PC117_g24297</name>
    <name evidence="11" type="ORF">PC118_g9935</name>
    <name evidence="12" type="ORF">PC129_g16955</name>
</gene>
<sequence>MQFDDEGRERVVGYQSHQLKSEERNYPVHDKELLAMRYALIQLRVYLLGEQTFAGYTDHASLRTATKSHHLSQRMARWLSLFSEYDFVVNYKPGKTNILANALSCRPDYDPRTQWGRHAVGDENDYEECAVCAAEGVTTIKVTATSPLRDVIAVAYEHDAACSEVIKYLKTPSDSARRRLSPRSRSRMLWMVVCWLTASTDWTPHVSSSNWTMICALG</sequence>
<evidence type="ECO:0000313" key="11">
    <source>
        <dbReference type="EMBL" id="KAG2982495.1"/>
    </source>
</evidence>
<evidence type="ECO:0000313" key="13">
    <source>
        <dbReference type="EMBL" id="RAW33244.1"/>
    </source>
</evidence>
<evidence type="ECO:0000256" key="3">
    <source>
        <dbReference type="ARBA" id="ARBA00022722"/>
    </source>
</evidence>
<feature type="domain" description="Reverse transcriptase RNase H-like" evidence="7">
    <location>
        <begin position="1"/>
        <end position="85"/>
    </location>
</feature>
<dbReference type="VEuPathDB" id="FungiDB:PC110_g10435"/>
<keyword evidence="4" id="KW-0255">Endonuclease</keyword>
<evidence type="ECO:0000313" key="12">
    <source>
        <dbReference type="EMBL" id="KAG3212081.1"/>
    </source>
</evidence>
<comment type="caution">
    <text evidence="13">The sequence shown here is derived from an EMBL/GenBank/DDBJ whole genome shotgun (WGS) entry which is preliminary data.</text>
</comment>
<dbReference type="Proteomes" id="UP000251314">
    <property type="component" value="Unassembled WGS sequence"/>
</dbReference>
<dbReference type="Proteomes" id="UP000774804">
    <property type="component" value="Unassembled WGS sequence"/>
</dbReference>
<evidence type="ECO:0000313" key="10">
    <source>
        <dbReference type="EMBL" id="KAG2891253.1"/>
    </source>
</evidence>
<dbReference type="InterPro" id="IPR041373">
    <property type="entry name" value="RT_RNaseH"/>
</dbReference>
<protein>
    <recommendedName>
        <fullName evidence="7">Reverse transcriptase RNase H-like domain-containing protein</fullName>
    </recommendedName>
</protein>
<organism evidence="13 14">
    <name type="scientific">Phytophthora cactorum</name>
    <dbReference type="NCBI Taxonomy" id="29920"/>
    <lineage>
        <taxon>Eukaryota</taxon>
        <taxon>Sar</taxon>
        <taxon>Stramenopiles</taxon>
        <taxon>Oomycota</taxon>
        <taxon>Peronosporomycetes</taxon>
        <taxon>Peronosporales</taxon>
        <taxon>Peronosporaceae</taxon>
        <taxon>Phytophthora</taxon>
    </lineage>
</organism>
<dbReference type="STRING" id="29920.A0A329S8L2"/>
<evidence type="ECO:0000313" key="9">
    <source>
        <dbReference type="EMBL" id="KAG2882867.1"/>
    </source>
</evidence>
<evidence type="ECO:0000256" key="6">
    <source>
        <dbReference type="ARBA" id="ARBA00022918"/>
    </source>
</evidence>
<name>A0A329S8L2_9STRA</name>
<dbReference type="Proteomes" id="UP000760860">
    <property type="component" value="Unassembled WGS sequence"/>
</dbReference>
<dbReference type="Proteomes" id="UP000735874">
    <property type="component" value="Unassembled WGS sequence"/>
</dbReference>
<reference evidence="13 14" key="1">
    <citation type="submission" date="2018-01" db="EMBL/GenBank/DDBJ databases">
        <title>Draft genome of the strawberry crown rot pathogen Phytophthora cactorum.</title>
        <authorList>
            <person name="Armitage A.D."/>
            <person name="Lysoe E."/>
            <person name="Nellist C.F."/>
            <person name="Harrison R.J."/>
            <person name="Brurberg M.B."/>
        </authorList>
    </citation>
    <scope>NUCLEOTIDE SEQUENCE [LARGE SCALE GENOMIC DNA]</scope>
    <source>
        <strain evidence="13 14">10300</strain>
    </source>
</reference>
<dbReference type="SUPFAM" id="SSF56672">
    <property type="entry name" value="DNA/RNA polymerases"/>
    <property type="match status" value="1"/>
</dbReference>
<dbReference type="EMBL" id="RCMI01001628">
    <property type="protein sequence ID" value="KAG2882867.1"/>
    <property type="molecule type" value="Genomic_DNA"/>
</dbReference>
<dbReference type="AlphaFoldDB" id="A0A329S8L2"/>
<dbReference type="Proteomes" id="UP000697107">
    <property type="component" value="Unassembled WGS sequence"/>
</dbReference>
<keyword evidence="14" id="KW-1185">Reference proteome</keyword>
<accession>A0A329S8L2</accession>
<dbReference type="CDD" id="cd09274">
    <property type="entry name" value="RNase_HI_RT_Ty3"/>
    <property type="match status" value="1"/>
</dbReference>
<keyword evidence="3" id="KW-0540">Nuclease</keyword>
<evidence type="ECO:0000256" key="2">
    <source>
        <dbReference type="ARBA" id="ARBA00022695"/>
    </source>
</evidence>
<dbReference type="EMBL" id="RCMV01000879">
    <property type="protein sequence ID" value="KAG3212081.1"/>
    <property type="molecule type" value="Genomic_DNA"/>
</dbReference>
<dbReference type="PANTHER" id="PTHR34072">
    <property type="entry name" value="ENZYMATIC POLYPROTEIN-RELATED"/>
    <property type="match status" value="1"/>
</dbReference>
<proteinExistence type="predicted"/>
<keyword evidence="2" id="KW-0548">Nucleotidyltransferase</keyword>
<evidence type="ECO:0000256" key="5">
    <source>
        <dbReference type="ARBA" id="ARBA00022801"/>
    </source>
</evidence>
<evidence type="ECO:0000313" key="8">
    <source>
        <dbReference type="EMBL" id="KAG2837219.1"/>
    </source>
</evidence>
<evidence type="ECO:0000259" key="7">
    <source>
        <dbReference type="Pfam" id="PF17917"/>
    </source>
</evidence>
<dbReference type="EMBL" id="RCML01000278">
    <property type="protein sequence ID" value="KAG2982495.1"/>
    <property type="molecule type" value="Genomic_DNA"/>
</dbReference>
<keyword evidence="5" id="KW-0378">Hydrolase</keyword>
<reference evidence="8" key="2">
    <citation type="submission" date="2018-10" db="EMBL/GenBank/DDBJ databases">
        <title>Effector identification in a new, highly contiguous assembly of the strawberry crown rot pathogen Phytophthora cactorum.</title>
        <authorList>
            <person name="Armitage A.D."/>
            <person name="Nellist C.F."/>
            <person name="Bates H."/>
            <person name="Vickerstaff R.J."/>
            <person name="Harrison R.J."/>
        </authorList>
    </citation>
    <scope>NUCLEOTIDE SEQUENCE</scope>
    <source>
        <strain evidence="8">15-7</strain>
        <strain evidence="9">4032</strain>
        <strain evidence="10">4040</strain>
        <strain evidence="11">P415</strain>
        <strain evidence="12">P421</strain>
    </source>
</reference>
<keyword evidence="1" id="KW-0808">Transferase</keyword>
<dbReference type="GO" id="GO:0016787">
    <property type="term" value="F:hydrolase activity"/>
    <property type="evidence" value="ECO:0007669"/>
    <property type="project" value="UniProtKB-KW"/>
</dbReference>
<dbReference type="OrthoDB" id="117435at2759"/>
<evidence type="ECO:0000256" key="4">
    <source>
        <dbReference type="ARBA" id="ARBA00022759"/>
    </source>
</evidence>
<dbReference type="EMBL" id="RCMK01001606">
    <property type="protein sequence ID" value="KAG2891253.1"/>
    <property type="molecule type" value="Genomic_DNA"/>
</dbReference>
<keyword evidence="6" id="KW-0695">RNA-directed DNA polymerase</keyword>
<dbReference type="Pfam" id="PF17917">
    <property type="entry name" value="RT_RNaseH"/>
    <property type="match status" value="1"/>
</dbReference>
<dbReference type="InterPro" id="IPR043502">
    <property type="entry name" value="DNA/RNA_pol_sf"/>
</dbReference>
<dbReference type="GO" id="GO:0003964">
    <property type="term" value="F:RNA-directed DNA polymerase activity"/>
    <property type="evidence" value="ECO:0007669"/>
    <property type="project" value="UniProtKB-KW"/>
</dbReference>
<dbReference type="GO" id="GO:0004519">
    <property type="term" value="F:endonuclease activity"/>
    <property type="evidence" value="ECO:0007669"/>
    <property type="project" value="UniProtKB-KW"/>
</dbReference>